<dbReference type="PRINTS" id="PR00385">
    <property type="entry name" value="P450"/>
</dbReference>
<evidence type="ECO:0000256" key="9">
    <source>
        <dbReference type="RuleBase" id="RU000461"/>
    </source>
</evidence>
<keyword evidence="4 8" id="KW-0479">Metal-binding</keyword>
<dbReference type="InterPro" id="IPR036396">
    <property type="entry name" value="Cyt_P450_sf"/>
</dbReference>
<organism evidence="11 12">
    <name type="scientific">Panagrellus redivivus</name>
    <name type="common">Microworm</name>
    <dbReference type="NCBI Taxonomy" id="6233"/>
    <lineage>
        <taxon>Eukaryota</taxon>
        <taxon>Metazoa</taxon>
        <taxon>Ecdysozoa</taxon>
        <taxon>Nematoda</taxon>
        <taxon>Chromadorea</taxon>
        <taxon>Rhabditida</taxon>
        <taxon>Tylenchina</taxon>
        <taxon>Panagrolaimomorpha</taxon>
        <taxon>Panagrolaimoidea</taxon>
        <taxon>Panagrolaimidae</taxon>
        <taxon>Panagrellus</taxon>
    </lineage>
</organism>
<keyword evidence="11" id="KW-1185">Reference proteome</keyword>
<keyword evidence="3 8" id="KW-0349">Heme</keyword>
<keyword evidence="7 9" id="KW-0503">Monooxygenase</keyword>
<dbReference type="Proteomes" id="UP000492821">
    <property type="component" value="Unassembled WGS sequence"/>
</dbReference>
<sequence length="511" mass="58479">MAVIGILLAIAIAYLVHCAYERWQHYQIGKKIGVPHDPPGFFLGSFTQVSAYVQKYGVERMPFFHLEQFKKHGENFIIFNAAILAQINTRNLEVIRNVFIKQFSKFVDREDVHPFFGNFPMGESLLQVGKTGPHDYGWKAIRSVASPAFTTGKMKQMFPVIHERCLKLISVLKEKATSGVVFDIYDEFQALTLDVIGRTAFGTNADSLSDRNDHFYTASRKYVGSMDYRESFAIKIGFIFPSIFPFIVAFDKLYWIQRGLINDLRKVLSYRKQHADEARKVDLIQLMLKEDEERQIRENKPAMREDTIISNCFGFLIAGYETTSTALAYTSWLLAQHPEVQSTLHNEIVEAFDAEDEVDYDTAMKLPYLNTVYKESLRLKPPVVTFCARTALEDVTIGDLHIPRGVSVSAPVHCIHWDEKHWPDPFKFDPTRFTDGKQHDPLTWIPFGIGPRMCAGMRFAEMELKLTLVELIRKYEILPDPSNTDSDLKSTLSTVLLRPVDGVKVVLKNRS</sequence>
<evidence type="ECO:0000256" key="3">
    <source>
        <dbReference type="ARBA" id="ARBA00022617"/>
    </source>
</evidence>
<feature type="chain" id="PRO_5028799921" evidence="10">
    <location>
        <begin position="19"/>
        <end position="511"/>
    </location>
</feature>
<evidence type="ECO:0000256" key="7">
    <source>
        <dbReference type="ARBA" id="ARBA00023033"/>
    </source>
</evidence>
<dbReference type="FunFam" id="1.10.630.10:FF:000182">
    <property type="entry name" value="Cytochrome P450 3A4"/>
    <property type="match status" value="1"/>
</dbReference>
<keyword evidence="6 8" id="KW-0408">Iron</keyword>
<dbReference type="InterPro" id="IPR017972">
    <property type="entry name" value="Cyt_P450_CS"/>
</dbReference>
<evidence type="ECO:0000256" key="6">
    <source>
        <dbReference type="ARBA" id="ARBA00023004"/>
    </source>
</evidence>
<dbReference type="GO" id="GO:0020037">
    <property type="term" value="F:heme binding"/>
    <property type="evidence" value="ECO:0007669"/>
    <property type="project" value="InterPro"/>
</dbReference>
<dbReference type="PRINTS" id="PR00463">
    <property type="entry name" value="EP450I"/>
</dbReference>
<dbReference type="PANTHER" id="PTHR24292:SF102">
    <property type="entry name" value="CYTOCHROME P450 FAMILY-RELATED"/>
    <property type="match status" value="1"/>
</dbReference>
<evidence type="ECO:0000313" key="11">
    <source>
        <dbReference type="Proteomes" id="UP000492821"/>
    </source>
</evidence>
<keyword evidence="10" id="KW-0732">Signal</keyword>
<dbReference type="SUPFAM" id="SSF48264">
    <property type="entry name" value="Cytochrome P450"/>
    <property type="match status" value="1"/>
</dbReference>
<dbReference type="Pfam" id="PF00067">
    <property type="entry name" value="p450"/>
    <property type="match status" value="1"/>
</dbReference>
<dbReference type="GO" id="GO:0004497">
    <property type="term" value="F:monooxygenase activity"/>
    <property type="evidence" value="ECO:0007669"/>
    <property type="project" value="UniProtKB-KW"/>
</dbReference>
<dbReference type="CDD" id="cd11055">
    <property type="entry name" value="CYP3A-like"/>
    <property type="match status" value="1"/>
</dbReference>
<dbReference type="PANTHER" id="PTHR24292">
    <property type="entry name" value="CYTOCHROME P450"/>
    <property type="match status" value="1"/>
</dbReference>
<keyword evidence="5 9" id="KW-0560">Oxidoreductase</keyword>
<dbReference type="WBParaSite" id="Pan_g3317.t1">
    <property type="protein sequence ID" value="Pan_g3317.t1"/>
    <property type="gene ID" value="Pan_g3317"/>
</dbReference>
<reference evidence="12" key="2">
    <citation type="submission" date="2020-10" db="UniProtKB">
        <authorList>
            <consortium name="WormBaseParasite"/>
        </authorList>
    </citation>
    <scope>IDENTIFICATION</scope>
</reference>
<evidence type="ECO:0000256" key="1">
    <source>
        <dbReference type="ARBA" id="ARBA00001971"/>
    </source>
</evidence>
<evidence type="ECO:0000256" key="8">
    <source>
        <dbReference type="PIRSR" id="PIRSR602401-1"/>
    </source>
</evidence>
<dbReference type="GO" id="GO:0016705">
    <property type="term" value="F:oxidoreductase activity, acting on paired donors, with incorporation or reduction of molecular oxygen"/>
    <property type="evidence" value="ECO:0007669"/>
    <property type="project" value="InterPro"/>
</dbReference>
<dbReference type="Gene3D" id="1.10.630.10">
    <property type="entry name" value="Cytochrome P450"/>
    <property type="match status" value="1"/>
</dbReference>
<dbReference type="InterPro" id="IPR050476">
    <property type="entry name" value="Insect_CytP450_Detox"/>
</dbReference>
<feature type="binding site" description="axial binding residue" evidence="8">
    <location>
        <position position="454"/>
    </location>
    <ligand>
        <name>heme</name>
        <dbReference type="ChEBI" id="CHEBI:30413"/>
    </ligand>
    <ligandPart>
        <name>Fe</name>
        <dbReference type="ChEBI" id="CHEBI:18248"/>
    </ligandPart>
</feature>
<dbReference type="PROSITE" id="PS00086">
    <property type="entry name" value="CYTOCHROME_P450"/>
    <property type="match status" value="1"/>
</dbReference>
<proteinExistence type="inferred from homology"/>
<evidence type="ECO:0000256" key="2">
    <source>
        <dbReference type="ARBA" id="ARBA00010617"/>
    </source>
</evidence>
<evidence type="ECO:0000313" key="12">
    <source>
        <dbReference type="WBParaSite" id="Pan_g3317.t1"/>
    </source>
</evidence>
<evidence type="ECO:0000256" key="5">
    <source>
        <dbReference type="ARBA" id="ARBA00023002"/>
    </source>
</evidence>
<name>A0A7E4VVQ3_PANRE</name>
<comment type="similarity">
    <text evidence="2 9">Belongs to the cytochrome P450 family.</text>
</comment>
<dbReference type="GO" id="GO:0005506">
    <property type="term" value="F:iron ion binding"/>
    <property type="evidence" value="ECO:0007669"/>
    <property type="project" value="InterPro"/>
</dbReference>
<dbReference type="InterPro" id="IPR002401">
    <property type="entry name" value="Cyt_P450_E_grp-I"/>
</dbReference>
<protein>
    <submittedName>
        <fullName evidence="12">Cytochrome P450</fullName>
    </submittedName>
</protein>
<feature type="signal peptide" evidence="10">
    <location>
        <begin position="1"/>
        <end position="18"/>
    </location>
</feature>
<accession>A0A7E4VVQ3</accession>
<dbReference type="AlphaFoldDB" id="A0A7E4VVQ3"/>
<evidence type="ECO:0000256" key="10">
    <source>
        <dbReference type="SAM" id="SignalP"/>
    </source>
</evidence>
<reference evidence="11" key="1">
    <citation type="journal article" date="2013" name="Genetics">
        <title>The draft genome and transcriptome of Panagrellus redivivus are shaped by the harsh demands of a free-living lifestyle.</title>
        <authorList>
            <person name="Srinivasan J."/>
            <person name="Dillman A.R."/>
            <person name="Macchietto M.G."/>
            <person name="Heikkinen L."/>
            <person name="Lakso M."/>
            <person name="Fracchia K.M."/>
            <person name="Antoshechkin I."/>
            <person name="Mortazavi A."/>
            <person name="Wong G."/>
            <person name="Sternberg P.W."/>
        </authorList>
    </citation>
    <scope>NUCLEOTIDE SEQUENCE [LARGE SCALE GENOMIC DNA]</scope>
    <source>
        <strain evidence="11">MT8872</strain>
    </source>
</reference>
<evidence type="ECO:0000256" key="4">
    <source>
        <dbReference type="ARBA" id="ARBA00022723"/>
    </source>
</evidence>
<comment type="cofactor">
    <cofactor evidence="1 8">
        <name>heme</name>
        <dbReference type="ChEBI" id="CHEBI:30413"/>
    </cofactor>
</comment>
<dbReference type="InterPro" id="IPR001128">
    <property type="entry name" value="Cyt_P450"/>
</dbReference>